<evidence type="ECO:0000313" key="2">
    <source>
        <dbReference type="EMBL" id="GLH66082.1"/>
    </source>
</evidence>
<protein>
    <recommendedName>
        <fullName evidence="4">ABC transporter permease</fullName>
    </recommendedName>
</protein>
<keyword evidence="3" id="KW-1185">Reference proteome</keyword>
<comment type="caution">
    <text evidence="2">The sequence shown here is derived from an EMBL/GenBank/DDBJ whole genome shotgun (WGS) entry which is preliminary data.</text>
</comment>
<proteinExistence type="predicted"/>
<dbReference type="RefSeq" id="WP_285606166.1">
    <property type="nucleotide sequence ID" value="NZ_BSDC01000001.1"/>
</dbReference>
<reference evidence="2" key="1">
    <citation type="journal article" date="2023" name="Antonie Van Leeuwenhoek">
        <title>Mesoterricola silvestris gen. nov., sp. nov., Mesoterricola sediminis sp. nov., Geothrix oryzae sp. nov., Geothrix edaphica sp. nov., Geothrix rubra sp. nov., and Geothrix limicola sp. nov., six novel members of Acidobacteriota isolated from soils.</title>
        <authorList>
            <person name="Itoh H."/>
            <person name="Sugisawa Y."/>
            <person name="Mise K."/>
            <person name="Xu Z."/>
            <person name="Kuniyasu M."/>
            <person name="Ushijima N."/>
            <person name="Kawano K."/>
            <person name="Kobayashi E."/>
            <person name="Shiratori Y."/>
            <person name="Masuda Y."/>
            <person name="Senoo K."/>
        </authorList>
    </citation>
    <scope>NUCLEOTIDE SEQUENCE</scope>
    <source>
        <strain evidence="2">Red802</strain>
    </source>
</reference>
<evidence type="ECO:0000256" key="1">
    <source>
        <dbReference type="SAM" id="Phobius"/>
    </source>
</evidence>
<feature type="transmembrane region" description="Helical" evidence="1">
    <location>
        <begin position="224"/>
        <end position="243"/>
    </location>
</feature>
<keyword evidence="1" id="KW-1133">Transmembrane helix</keyword>
<name>A0ABQ5PUF7_9BACT</name>
<accession>A0ABQ5PUF7</accession>
<organism evidence="2 3">
    <name type="scientific">Geothrix edaphica</name>
    <dbReference type="NCBI Taxonomy" id="2927976"/>
    <lineage>
        <taxon>Bacteria</taxon>
        <taxon>Pseudomonadati</taxon>
        <taxon>Acidobacteriota</taxon>
        <taxon>Holophagae</taxon>
        <taxon>Holophagales</taxon>
        <taxon>Holophagaceae</taxon>
        <taxon>Geothrix</taxon>
    </lineage>
</organism>
<keyword evidence="1" id="KW-0812">Transmembrane</keyword>
<gene>
    <name evidence="2" type="ORF">GETHED_04460</name>
</gene>
<feature type="transmembrane region" description="Helical" evidence="1">
    <location>
        <begin position="112"/>
        <end position="132"/>
    </location>
</feature>
<feature type="transmembrane region" description="Helical" evidence="1">
    <location>
        <begin position="177"/>
        <end position="204"/>
    </location>
</feature>
<feature type="transmembrane region" description="Helical" evidence="1">
    <location>
        <begin position="20"/>
        <end position="41"/>
    </location>
</feature>
<feature type="transmembrane region" description="Helical" evidence="1">
    <location>
        <begin position="152"/>
        <end position="170"/>
    </location>
</feature>
<evidence type="ECO:0008006" key="4">
    <source>
        <dbReference type="Google" id="ProtNLM"/>
    </source>
</evidence>
<keyword evidence="1" id="KW-0472">Membrane</keyword>
<feature type="transmembrane region" description="Helical" evidence="1">
    <location>
        <begin position="61"/>
        <end position="81"/>
    </location>
</feature>
<dbReference type="Pfam" id="PF12730">
    <property type="entry name" value="ABC2_membrane_4"/>
    <property type="match status" value="1"/>
</dbReference>
<dbReference type="Proteomes" id="UP001165044">
    <property type="component" value="Unassembled WGS sequence"/>
</dbReference>
<dbReference type="EMBL" id="BSDC01000001">
    <property type="protein sequence ID" value="GLH66082.1"/>
    <property type="molecule type" value="Genomic_DNA"/>
</dbReference>
<evidence type="ECO:0000313" key="3">
    <source>
        <dbReference type="Proteomes" id="UP001165044"/>
    </source>
</evidence>
<sequence length="253" mass="28447">MTSLGSFFRAERVKWRKSWLLLTAILAPLCQTGFLAVIFWFSESRIRMFKPGFQFWLELNFAAWNLVIMPVITALVCELSWEQEREARAWNLLLIQPVPHHTHYLVKALGHLVLLLMSLSLLAVLLAFGGFFLRNQPGLLMGPLPLVTFVQFTTYSALALVAVVAFQTWLSMRIPGLWIGLAAAIAGSWFTQRLVGGSALVQLLPWGLAAHMALMFERWRVLPWIYAAGSLLSAGALVALGAFDFTRHHEPRS</sequence>